<evidence type="ECO:0000256" key="8">
    <source>
        <dbReference type="ARBA" id="ARBA00022692"/>
    </source>
</evidence>
<organism evidence="20 21">
    <name type="scientific">Cognatishimia activa</name>
    <dbReference type="NCBI Taxonomy" id="1715691"/>
    <lineage>
        <taxon>Bacteria</taxon>
        <taxon>Pseudomonadati</taxon>
        <taxon>Pseudomonadota</taxon>
        <taxon>Alphaproteobacteria</taxon>
        <taxon>Rhodobacterales</taxon>
        <taxon>Paracoccaceae</taxon>
        <taxon>Cognatishimia</taxon>
    </lineage>
</organism>
<dbReference type="InterPro" id="IPR003594">
    <property type="entry name" value="HATPase_dom"/>
</dbReference>
<dbReference type="PANTHER" id="PTHR43065">
    <property type="entry name" value="SENSOR HISTIDINE KINASE"/>
    <property type="match status" value="1"/>
</dbReference>
<evidence type="ECO:0000313" key="21">
    <source>
        <dbReference type="Proteomes" id="UP000051184"/>
    </source>
</evidence>
<dbReference type="SMART" id="SM00388">
    <property type="entry name" value="HisKA"/>
    <property type="match status" value="1"/>
</dbReference>
<gene>
    <name evidence="20" type="primary">dctB_2</name>
    <name evidence="20" type="ORF">TA5114_01584</name>
</gene>
<comment type="catalytic activity">
    <reaction evidence="1">
        <text>ATP + protein L-histidine = ADP + protein N-phospho-L-histidine.</text>
        <dbReference type="EC" id="2.7.13.3"/>
    </reaction>
</comment>
<evidence type="ECO:0000256" key="2">
    <source>
        <dbReference type="ARBA" id="ARBA00004429"/>
    </source>
</evidence>
<keyword evidence="12 18" id="KW-1133">Transmembrane helix</keyword>
<keyword evidence="11" id="KW-0067">ATP-binding</keyword>
<evidence type="ECO:0000256" key="14">
    <source>
        <dbReference type="ARBA" id="ARBA00023136"/>
    </source>
</evidence>
<dbReference type="InterPro" id="IPR017055">
    <property type="entry name" value="Sig_transdc_His_kinase_DctB"/>
</dbReference>
<keyword evidence="14 18" id="KW-0472">Membrane</keyword>
<evidence type="ECO:0000259" key="19">
    <source>
        <dbReference type="PROSITE" id="PS50109"/>
    </source>
</evidence>
<evidence type="ECO:0000256" key="3">
    <source>
        <dbReference type="ARBA" id="ARBA00012438"/>
    </source>
</evidence>
<dbReference type="InterPro" id="IPR003661">
    <property type="entry name" value="HisK_dim/P_dom"/>
</dbReference>
<dbReference type="InterPro" id="IPR036097">
    <property type="entry name" value="HisK_dim/P_sf"/>
</dbReference>
<dbReference type="OrthoDB" id="7568856at2"/>
<evidence type="ECO:0000256" key="1">
    <source>
        <dbReference type="ARBA" id="ARBA00000085"/>
    </source>
</evidence>
<dbReference type="PIRSF" id="PIRSF036431">
    <property type="entry name" value="STHK_DctB"/>
    <property type="match status" value="1"/>
</dbReference>
<dbReference type="SUPFAM" id="SSF55874">
    <property type="entry name" value="ATPase domain of HSP90 chaperone/DNA topoisomerase II/histidine kinase"/>
    <property type="match status" value="1"/>
</dbReference>
<keyword evidence="6" id="KW-0597">Phosphoprotein</keyword>
<keyword evidence="21" id="KW-1185">Reference proteome</keyword>
<reference evidence="21" key="1">
    <citation type="submission" date="2015-09" db="EMBL/GenBank/DDBJ databases">
        <authorList>
            <person name="Rodrigo-Torres Lidia"/>
            <person name="Arahal R.David."/>
        </authorList>
    </citation>
    <scope>NUCLEOTIDE SEQUENCE [LARGE SCALE GENOMIC DNA]</scope>
    <source>
        <strain evidence="21">CECT 5114</strain>
    </source>
</reference>
<evidence type="ECO:0000256" key="11">
    <source>
        <dbReference type="ARBA" id="ARBA00022840"/>
    </source>
</evidence>
<dbReference type="Pfam" id="PF02518">
    <property type="entry name" value="HATPase_c"/>
    <property type="match status" value="1"/>
</dbReference>
<evidence type="ECO:0000256" key="5">
    <source>
        <dbReference type="ARBA" id="ARBA00022519"/>
    </source>
</evidence>
<dbReference type="AlphaFoldDB" id="A0A0P1IQQ0"/>
<dbReference type="GO" id="GO:0005524">
    <property type="term" value="F:ATP binding"/>
    <property type="evidence" value="ECO:0007669"/>
    <property type="project" value="UniProtKB-KW"/>
</dbReference>
<dbReference type="SMART" id="SM00387">
    <property type="entry name" value="HATPase_c"/>
    <property type="match status" value="1"/>
</dbReference>
<keyword evidence="8 18" id="KW-0812">Transmembrane</keyword>
<comment type="function">
    <text evidence="15">Member of the two-component regulatory system DctB/DctD involved in the transport of C4-dicarboxylates. DctB functions as a membrane-associated protein kinase that phosphorylates DctD in response to environmental signals.</text>
</comment>
<keyword evidence="4" id="KW-1003">Cell membrane</keyword>
<sequence length="551" mass="60421">MIRTIIRPAIACIVLGFAAAIWVYDNTLRSEFRVLESAGSARLGEASNRMRLQIDALRAQTNFFATSPHLARNIEGADFESVTENLKDYALTYGATRIDLFDAKGRTLATSAFEPRMSHAKLVHAAINGRLGFEQDRTDINRFFRFSRGVKGRDGEIIAALVVTADVEALEFEWPVTPEVIVFLNEEKLAFSSNRNSLVLVPQTENGTETSFVVKPNGKAAGFQTYMIAPPNEAAREAIIIERYVPHFDLTSEIFLETASARDTALVRALLALAVAAVIGLVAAIAAQQRLRLATEARYSATLEARVEERTKELRNAQDELVEASKLAALGRLSAGVSHEINQPLGAILNFSDNAKKFLNKDLPDKAGENLTLISGQVERIKRIISNLRAFARQEAATTELIDFKEVIQAVVTSTQDVMEEANIEIRTDLPDQDIGVIAGRVRLEQVVLNLLSNAKDAMANSDLKRIYVTLTRDSENARLVVQDTGPGISDPTRVFEPFYTTKELGASKGLGMGLALSHGLITRFGGTLTCQNQFRGAEFTITLPIAQPAE</sequence>
<dbReference type="PROSITE" id="PS50109">
    <property type="entry name" value="HIS_KIN"/>
    <property type="match status" value="1"/>
</dbReference>
<dbReference type="SUPFAM" id="SSF47384">
    <property type="entry name" value="Homodimeric domain of signal transducing histidine kinase"/>
    <property type="match status" value="1"/>
</dbReference>
<evidence type="ECO:0000256" key="15">
    <source>
        <dbReference type="ARBA" id="ARBA00059004"/>
    </source>
</evidence>
<evidence type="ECO:0000256" key="6">
    <source>
        <dbReference type="ARBA" id="ARBA00022553"/>
    </source>
</evidence>
<dbReference type="InterPro" id="IPR005467">
    <property type="entry name" value="His_kinase_dom"/>
</dbReference>
<dbReference type="FunFam" id="1.10.287.130:FF:000049">
    <property type="entry name" value="C4-dicarboxylate transport sensor protein DctB"/>
    <property type="match status" value="1"/>
</dbReference>
<evidence type="ECO:0000256" key="9">
    <source>
        <dbReference type="ARBA" id="ARBA00022741"/>
    </source>
</evidence>
<dbReference type="GO" id="GO:0000155">
    <property type="term" value="F:phosphorelay sensor kinase activity"/>
    <property type="evidence" value="ECO:0007669"/>
    <property type="project" value="InterPro"/>
</dbReference>
<dbReference type="Gene3D" id="3.30.565.10">
    <property type="entry name" value="Histidine kinase-like ATPase, C-terminal domain"/>
    <property type="match status" value="1"/>
</dbReference>
<keyword evidence="5" id="KW-0997">Cell inner membrane</keyword>
<protein>
    <recommendedName>
        <fullName evidence="16">C4-dicarboxylate transport sensor protein DctB</fullName>
        <ecNumber evidence="3">2.7.13.3</ecNumber>
    </recommendedName>
</protein>
<dbReference type="Pfam" id="PF00512">
    <property type="entry name" value="HisKA"/>
    <property type="match status" value="1"/>
</dbReference>
<evidence type="ECO:0000256" key="18">
    <source>
        <dbReference type="SAM" id="Phobius"/>
    </source>
</evidence>
<evidence type="ECO:0000256" key="17">
    <source>
        <dbReference type="SAM" id="Coils"/>
    </source>
</evidence>
<keyword evidence="13" id="KW-0902">Two-component regulatory system</keyword>
<dbReference type="EMBL" id="CYUE01000013">
    <property type="protein sequence ID" value="CUK25780.1"/>
    <property type="molecule type" value="Genomic_DNA"/>
</dbReference>
<evidence type="ECO:0000256" key="12">
    <source>
        <dbReference type="ARBA" id="ARBA00022989"/>
    </source>
</evidence>
<keyword evidence="10" id="KW-0418">Kinase</keyword>
<dbReference type="GO" id="GO:0005886">
    <property type="term" value="C:plasma membrane"/>
    <property type="evidence" value="ECO:0007669"/>
    <property type="project" value="UniProtKB-SubCell"/>
</dbReference>
<dbReference type="PRINTS" id="PR00344">
    <property type="entry name" value="BCTRLSENSOR"/>
</dbReference>
<proteinExistence type="predicted"/>
<feature type="transmembrane region" description="Helical" evidence="18">
    <location>
        <begin position="265"/>
        <end position="287"/>
    </location>
</feature>
<keyword evidence="7 20" id="KW-0808">Transferase</keyword>
<dbReference type="Proteomes" id="UP000051184">
    <property type="component" value="Unassembled WGS sequence"/>
</dbReference>
<name>A0A0P1IQQ0_9RHOB</name>
<evidence type="ECO:0000256" key="7">
    <source>
        <dbReference type="ARBA" id="ARBA00022679"/>
    </source>
</evidence>
<evidence type="ECO:0000256" key="10">
    <source>
        <dbReference type="ARBA" id="ARBA00022777"/>
    </source>
</evidence>
<keyword evidence="9" id="KW-0547">Nucleotide-binding</keyword>
<feature type="transmembrane region" description="Helical" evidence="18">
    <location>
        <begin position="6"/>
        <end position="24"/>
    </location>
</feature>
<dbReference type="RefSeq" id="WP_058316717.1">
    <property type="nucleotide sequence ID" value="NZ_CYTO01000024.1"/>
</dbReference>
<evidence type="ECO:0000256" key="16">
    <source>
        <dbReference type="ARBA" id="ARBA00073143"/>
    </source>
</evidence>
<feature type="domain" description="Histidine kinase" evidence="19">
    <location>
        <begin position="336"/>
        <end position="548"/>
    </location>
</feature>
<dbReference type="STRING" id="1715691.TA5113_02333"/>
<evidence type="ECO:0000313" key="20">
    <source>
        <dbReference type="EMBL" id="CUK25780.1"/>
    </source>
</evidence>
<feature type="coiled-coil region" evidence="17">
    <location>
        <begin position="300"/>
        <end position="327"/>
    </location>
</feature>
<dbReference type="Gene3D" id="1.10.287.130">
    <property type="match status" value="1"/>
</dbReference>
<dbReference type="CDD" id="cd00082">
    <property type="entry name" value="HisKA"/>
    <property type="match status" value="1"/>
</dbReference>
<dbReference type="InterPro" id="IPR004358">
    <property type="entry name" value="Sig_transdc_His_kin-like_C"/>
</dbReference>
<dbReference type="InterPro" id="IPR036890">
    <property type="entry name" value="HATPase_C_sf"/>
</dbReference>
<dbReference type="PANTHER" id="PTHR43065:SF46">
    <property type="entry name" value="C4-DICARBOXYLATE TRANSPORT SENSOR PROTEIN DCTB"/>
    <property type="match status" value="1"/>
</dbReference>
<keyword evidence="17" id="KW-0175">Coiled coil</keyword>
<evidence type="ECO:0000256" key="13">
    <source>
        <dbReference type="ARBA" id="ARBA00023012"/>
    </source>
</evidence>
<evidence type="ECO:0000256" key="4">
    <source>
        <dbReference type="ARBA" id="ARBA00022475"/>
    </source>
</evidence>
<comment type="subcellular location">
    <subcellularLocation>
        <location evidence="2">Cell inner membrane</location>
        <topology evidence="2">Multi-pass membrane protein</topology>
    </subcellularLocation>
</comment>
<dbReference type="EC" id="2.7.13.3" evidence="3"/>
<accession>A0A0P1IQQ0</accession>